<evidence type="ECO:0000256" key="6">
    <source>
        <dbReference type="SAM" id="MobiDB-lite"/>
    </source>
</evidence>
<comment type="subcellular location">
    <subcellularLocation>
        <location evidence="1">Membrane</location>
        <topology evidence="1">Multi-pass membrane protein</topology>
    </subcellularLocation>
</comment>
<sequence>MSDNKPGGAPTTRLQSCTFNKQSHRSKRGQEIARACLTLFIIVAALCTIQSFLPSLIWGSVFAIATWPLYTRVRSLCPQSLRSVILPLVFTIVIALIFIIPFLLITLKAVKEAQSALAWFEAARNSGIPFPQALSHLPYGEKYLAPWWHNHLSDPQNVADFAYSLNSKGMAVTKALGAQVAHRGTLFCFSILTLFFLYKDGNAVIHQCRIASRRAFGRRGEIIARQIVASVHGTVQGLVLVGMAEGAFMGVIYYLCGAPHSALFGVITAVAAMLPFCAAVAIGLVSLILLSKGAALAGVVTFCMGLLVIFVADHFVRPFLIGGTTKLHFLWVLLGILGGAETWGLLGLFAGPAVMAALDLVWRRWSMSSSRSKRHNHF</sequence>
<name>A0ABT3QB21_9PROT</name>
<dbReference type="RefSeq" id="WP_173559326.1">
    <property type="nucleotide sequence ID" value="NZ_JAPIUZ010000001.1"/>
</dbReference>
<feature type="transmembrane region" description="Helical" evidence="7">
    <location>
        <begin position="84"/>
        <end position="105"/>
    </location>
</feature>
<feature type="transmembrane region" description="Helical" evidence="7">
    <location>
        <begin position="180"/>
        <end position="198"/>
    </location>
</feature>
<feature type="transmembrane region" description="Helical" evidence="7">
    <location>
        <begin position="263"/>
        <end position="288"/>
    </location>
</feature>
<evidence type="ECO:0000256" key="2">
    <source>
        <dbReference type="ARBA" id="ARBA00009773"/>
    </source>
</evidence>
<comment type="similarity">
    <text evidence="2">Belongs to the autoinducer-2 exporter (AI-2E) (TC 2.A.86) family.</text>
</comment>
<dbReference type="Proteomes" id="UP001301152">
    <property type="component" value="Unassembled WGS sequence"/>
</dbReference>
<dbReference type="Pfam" id="PF01594">
    <property type="entry name" value="AI-2E_transport"/>
    <property type="match status" value="1"/>
</dbReference>
<feature type="region of interest" description="Disordered" evidence="6">
    <location>
        <begin position="1"/>
        <end position="22"/>
    </location>
</feature>
<comment type="caution">
    <text evidence="8">The sequence shown here is derived from an EMBL/GenBank/DDBJ whole genome shotgun (WGS) entry which is preliminary data.</text>
</comment>
<accession>A0ABT3QB21</accession>
<evidence type="ECO:0000256" key="5">
    <source>
        <dbReference type="ARBA" id="ARBA00023136"/>
    </source>
</evidence>
<keyword evidence="9" id="KW-1185">Reference proteome</keyword>
<evidence type="ECO:0000256" key="7">
    <source>
        <dbReference type="SAM" id="Phobius"/>
    </source>
</evidence>
<keyword evidence="3 7" id="KW-0812">Transmembrane</keyword>
<dbReference type="PANTHER" id="PTHR21716">
    <property type="entry name" value="TRANSMEMBRANE PROTEIN"/>
    <property type="match status" value="1"/>
</dbReference>
<keyword evidence="5 7" id="KW-0472">Membrane</keyword>
<evidence type="ECO:0000256" key="3">
    <source>
        <dbReference type="ARBA" id="ARBA00022692"/>
    </source>
</evidence>
<evidence type="ECO:0000313" key="8">
    <source>
        <dbReference type="EMBL" id="MCX2562439.1"/>
    </source>
</evidence>
<dbReference type="InterPro" id="IPR002549">
    <property type="entry name" value="AI-2E-like"/>
</dbReference>
<dbReference type="EMBL" id="JAPIUZ010000001">
    <property type="protein sequence ID" value="MCX2562439.1"/>
    <property type="molecule type" value="Genomic_DNA"/>
</dbReference>
<keyword evidence="4 7" id="KW-1133">Transmembrane helix</keyword>
<evidence type="ECO:0000256" key="4">
    <source>
        <dbReference type="ARBA" id="ARBA00022989"/>
    </source>
</evidence>
<protein>
    <submittedName>
        <fullName evidence="8">AI-2E family transporter</fullName>
    </submittedName>
</protein>
<dbReference type="PANTHER" id="PTHR21716:SF61">
    <property type="entry name" value="BLR8064 PROTEIN"/>
    <property type="match status" value="1"/>
</dbReference>
<feature type="transmembrane region" description="Helical" evidence="7">
    <location>
        <begin position="235"/>
        <end position="256"/>
    </location>
</feature>
<evidence type="ECO:0000256" key="1">
    <source>
        <dbReference type="ARBA" id="ARBA00004141"/>
    </source>
</evidence>
<feature type="transmembrane region" description="Helical" evidence="7">
    <location>
        <begin position="35"/>
        <end position="64"/>
    </location>
</feature>
<evidence type="ECO:0000313" key="9">
    <source>
        <dbReference type="Proteomes" id="UP001301152"/>
    </source>
</evidence>
<proteinExistence type="inferred from homology"/>
<feature type="compositionally biased region" description="Polar residues" evidence="6">
    <location>
        <begin position="12"/>
        <end position="21"/>
    </location>
</feature>
<reference evidence="8 9" key="1">
    <citation type="submission" date="2022-11" db="EMBL/GenBank/DDBJ databases">
        <title>Genome sequencing of Acetobacter type strain.</title>
        <authorList>
            <person name="Heo J."/>
            <person name="Lee D."/>
            <person name="Han B.-H."/>
            <person name="Hong S.-B."/>
            <person name="Kwon S.-W."/>
        </authorList>
    </citation>
    <scope>NUCLEOTIDE SEQUENCE [LARGE SCALE GENOMIC DNA]</scope>
    <source>
        <strain evidence="8 9">KACC 21253</strain>
    </source>
</reference>
<feature type="transmembrane region" description="Helical" evidence="7">
    <location>
        <begin position="294"/>
        <end position="312"/>
    </location>
</feature>
<gene>
    <name evidence="8" type="ORF">OQ497_00430</name>
</gene>
<organism evidence="8 9">
    <name type="scientific">Acetobacter thailandicus</name>
    <dbReference type="NCBI Taxonomy" id="1502842"/>
    <lineage>
        <taxon>Bacteria</taxon>
        <taxon>Pseudomonadati</taxon>
        <taxon>Pseudomonadota</taxon>
        <taxon>Alphaproteobacteria</taxon>
        <taxon>Acetobacterales</taxon>
        <taxon>Acetobacteraceae</taxon>
        <taxon>Acetobacter</taxon>
    </lineage>
</organism>